<feature type="transmembrane region" description="Helical" evidence="8">
    <location>
        <begin position="253"/>
        <end position="272"/>
    </location>
</feature>
<evidence type="ECO:0000256" key="1">
    <source>
        <dbReference type="ARBA" id="ARBA00004651"/>
    </source>
</evidence>
<sequence>MKTAGCLPQTRLNYALILGYLAALGPLCTDLYIASLPEITQVFATTPSATQLSLTSSLVGLGIGQLLFGPLSDRYGRRLPLMISLTLLVLSTLACCFAQSMEQLIIARLFQGLSGSGGVVISRSIARDRYQGHELTKFFALLMMINGIAPIVAPVAGAGLLTIMDWRGIFIVLMLISIVLLLFSHLQLQETLPKSDRSNSSLLISFQQMGKLITRKRFIGLCLTQGFVLAGMFAYIGASSFVLQEHYHLSAQLYSVCFAVNGCGLVVSAQMSAKLAIRFGEQKVMQAVLIFAVVAVSLLLVSSYLNASLWIFLPLLFCAVIVNSMIGTTSTALAMQEIAASGSGGASALLGSLMFILGGISAPISGLGGSSPAAMALTMAGCYFIAFILYTILVTWQLTNHRQTPLQNR</sequence>
<dbReference type="CDD" id="cd17320">
    <property type="entry name" value="MFS_MdfA_MDR_like"/>
    <property type="match status" value="1"/>
</dbReference>
<reference evidence="10 11" key="1">
    <citation type="submission" date="2019-03" db="EMBL/GenBank/DDBJ databases">
        <title>Genomic Encyclopedia of Type Strains, Phase IV (KMG-IV): sequencing the most valuable type-strain genomes for metagenomic binning, comparative biology and taxonomic classification.</title>
        <authorList>
            <person name="Goeker M."/>
        </authorList>
    </citation>
    <scope>NUCLEOTIDE SEQUENCE [LARGE SCALE GENOMIC DNA]</scope>
    <source>
        <strain evidence="10 11">DSM 18577</strain>
    </source>
</reference>
<gene>
    <name evidence="10" type="ORF">EV690_0470</name>
</gene>
<feature type="transmembrane region" description="Helical" evidence="8">
    <location>
        <begin position="138"/>
        <end position="163"/>
    </location>
</feature>
<proteinExistence type="inferred from homology"/>
<dbReference type="RefSeq" id="WP_131911333.1">
    <property type="nucleotide sequence ID" value="NZ_OU594967.1"/>
</dbReference>
<evidence type="ECO:0000256" key="2">
    <source>
        <dbReference type="ARBA" id="ARBA00006236"/>
    </source>
</evidence>
<evidence type="ECO:0000313" key="10">
    <source>
        <dbReference type="EMBL" id="TCK61472.1"/>
    </source>
</evidence>
<evidence type="ECO:0000256" key="6">
    <source>
        <dbReference type="ARBA" id="ARBA00022989"/>
    </source>
</evidence>
<comment type="subcellular location">
    <subcellularLocation>
        <location evidence="8">Cell inner membrane</location>
        <topology evidence="8">Multi-pass membrane protein</topology>
    </subcellularLocation>
    <subcellularLocation>
        <location evidence="1">Cell membrane</location>
        <topology evidence="1">Multi-pass membrane protein</topology>
    </subcellularLocation>
</comment>
<dbReference type="InterPro" id="IPR036259">
    <property type="entry name" value="MFS_trans_sf"/>
</dbReference>
<dbReference type="Proteomes" id="UP000295565">
    <property type="component" value="Unassembled WGS sequence"/>
</dbReference>
<evidence type="ECO:0000256" key="8">
    <source>
        <dbReference type="RuleBase" id="RU365088"/>
    </source>
</evidence>
<feature type="transmembrane region" description="Helical" evidence="8">
    <location>
        <begin position="12"/>
        <end position="34"/>
    </location>
</feature>
<keyword evidence="11" id="KW-1185">Reference proteome</keyword>
<keyword evidence="3 8" id="KW-0813">Transport</keyword>
<comment type="caution">
    <text evidence="10">The sequence shown here is derived from an EMBL/GenBank/DDBJ whole genome shotgun (WGS) entry which is preliminary data.</text>
</comment>
<keyword evidence="8" id="KW-0997">Cell inner membrane</keyword>
<feature type="transmembrane region" description="Helical" evidence="8">
    <location>
        <begin position="54"/>
        <end position="72"/>
    </location>
</feature>
<dbReference type="PANTHER" id="PTHR23502:SF132">
    <property type="entry name" value="POLYAMINE TRANSPORTER 2-RELATED"/>
    <property type="match status" value="1"/>
</dbReference>
<organism evidence="10 11">
    <name type="scientific">Celerinatantimonas diazotrophica</name>
    <dbReference type="NCBI Taxonomy" id="412034"/>
    <lineage>
        <taxon>Bacteria</taxon>
        <taxon>Pseudomonadati</taxon>
        <taxon>Pseudomonadota</taxon>
        <taxon>Gammaproteobacteria</taxon>
        <taxon>Celerinatantimonadaceae</taxon>
        <taxon>Celerinatantimonas</taxon>
    </lineage>
</organism>
<dbReference type="GO" id="GO:0042910">
    <property type="term" value="F:xenobiotic transmembrane transporter activity"/>
    <property type="evidence" value="ECO:0007669"/>
    <property type="project" value="InterPro"/>
</dbReference>
<feature type="domain" description="Major facilitator superfamily (MFS) profile" evidence="9">
    <location>
        <begin position="14"/>
        <end position="398"/>
    </location>
</feature>
<dbReference type="GO" id="GO:1990961">
    <property type="term" value="P:xenobiotic detoxification by transmembrane export across the plasma membrane"/>
    <property type="evidence" value="ECO:0007669"/>
    <property type="project" value="InterPro"/>
</dbReference>
<keyword evidence="7 8" id="KW-0472">Membrane</keyword>
<feature type="transmembrane region" description="Helical" evidence="8">
    <location>
        <begin position="79"/>
        <end position="100"/>
    </location>
</feature>
<evidence type="ECO:0000313" key="11">
    <source>
        <dbReference type="Proteomes" id="UP000295565"/>
    </source>
</evidence>
<feature type="transmembrane region" description="Helical" evidence="8">
    <location>
        <begin position="284"/>
        <end position="305"/>
    </location>
</feature>
<dbReference type="NCBIfam" id="TIGR00710">
    <property type="entry name" value="efflux_Bcr_CflA"/>
    <property type="match status" value="1"/>
</dbReference>
<feature type="transmembrane region" description="Helical" evidence="8">
    <location>
        <begin position="169"/>
        <end position="188"/>
    </location>
</feature>
<feature type="transmembrane region" description="Helical" evidence="8">
    <location>
        <begin position="218"/>
        <end position="241"/>
    </location>
</feature>
<evidence type="ECO:0000256" key="4">
    <source>
        <dbReference type="ARBA" id="ARBA00022475"/>
    </source>
</evidence>
<dbReference type="Gene3D" id="1.20.1720.10">
    <property type="entry name" value="Multidrug resistance protein D"/>
    <property type="match status" value="1"/>
</dbReference>
<feature type="transmembrane region" description="Helical" evidence="8">
    <location>
        <begin position="106"/>
        <end position="126"/>
    </location>
</feature>
<protein>
    <recommendedName>
        <fullName evidence="8">Bcr/CflA family efflux transporter</fullName>
    </recommendedName>
</protein>
<dbReference type="PANTHER" id="PTHR23502">
    <property type="entry name" value="MAJOR FACILITATOR SUPERFAMILY"/>
    <property type="match status" value="1"/>
</dbReference>
<dbReference type="InterPro" id="IPR020846">
    <property type="entry name" value="MFS_dom"/>
</dbReference>
<name>A0A4R1KAM3_9GAMM</name>
<accession>A0A4R1KAM3</accession>
<keyword evidence="4" id="KW-1003">Cell membrane</keyword>
<feature type="transmembrane region" description="Helical" evidence="8">
    <location>
        <begin position="311"/>
        <end position="334"/>
    </location>
</feature>
<keyword evidence="6 8" id="KW-1133">Transmembrane helix</keyword>
<keyword evidence="5 8" id="KW-0812">Transmembrane</keyword>
<dbReference type="PROSITE" id="PS50850">
    <property type="entry name" value="MFS"/>
    <property type="match status" value="1"/>
</dbReference>
<dbReference type="InterPro" id="IPR011701">
    <property type="entry name" value="MFS"/>
</dbReference>
<feature type="transmembrane region" description="Helical" evidence="8">
    <location>
        <begin position="346"/>
        <end position="367"/>
    </location>
</feature>
<evidence type="ECO:0000259" key="9">
    <source>
        <dbReference type="PROSITE" id="PS50850"/>
    </source>
</evidence>
<dbReference type="EMBL" id="SMGD01000005">
    <property type="protein sequence ID" value="TCK61472.1"/>
    <property type="molecule type" value="Genomic_DNA"/>
</dbReference>
<evidence type="ECO:0000256" key="3">
    <source>
        <dbReference type="ARBA" id="ARBA00022448"/>
    </source>
</evidence>
<dbReference type="AlphaFoldDB" id="A0A4R1KAM3"/>
<dbReference type="OrthoDB" id="9814303at2"/>
<evidence type="ECO:0000256" key="7">
    <source>
        <dbReference type="ARBA" id="ARBA00023136"/>
    </source>
</evidence>
<evidence type="ECO:0000256" key="5">
    <source>
        <dbReference type="ARBA" id="ARBA00022692"/>
    </source>
</evidence>
<feature type="transmembrane region" description="Helical" evidence="8">
    <location>
        <begin position="373"/>
        <end position="396"/>
    </location>
</feature>
<comment type="similarity">
    <text evidence="2 8">Belongs to the major facilitator superfamily. Bcr/CmlA family.</text>
</comment>
<dbReference type="InterPro" id="IPR004812">
    <property type="entry name" value="Efflux_drug-R_Bcr/CmlA"/>
</dbReference>
<dbReference type="SUPFAM" id="SSF103473">
    <property type="entry name" value="MFS general substrate transporter"/>
    <property type="match status" value="1"/>
</dbReference>
<dbReference type="Pfam" id="PF07690">
    <property type="entry name" value="MFS_1"/>
    <property type="match status" value="1"/>
</dbReference>
<dbReference type="GO" id="GO:0005886">
    <property type="term" value="C:plasma membrane"/>
    <property type="evidence" value="ECO:0007669"/>
    <property type="project" value="UniProtKB-SubCell"/>
</dbReference>